<organism evidence="1">
    <name type="scientific">Streptomyces sp. SID7499</name>
    <dbReference type="NCBI Taxonomy" id="2706086"/>
    <lineage>
        <taxon>Bacteria</taxon>
        <taxon>Bacillati</taxon>
        <taxon>Actinomycetota</taxon>
        <taxon>Actinomycetes</taxon>
        <taxon>Kitasatosporales</taxon>
        <taxon>Streptomycetaceae</taxon>
        <taxon>Streptomyces</taxon>
    </lineage>
</organism>
<reference evidence="1" key="1">
    <citation type="submission" date="2020-01" db="EMBL/GenBank/DDBJ databases">
        <title>Insect and environment-associated Actinomycetes.</title>
        <authorList>
            <person name="Currrie C."/>
            <person name="Chevrette M."/>
            <person name="Carlson C."/>
            <person name="Stubbendieck R."/>
            <person name="Wendt-Pienkowski E."/>
        </authorList>
    </citation>
    <scope>NUCLEOTIDE SEQUENCE</scope>
    <source>
        <strain evidence="1">SID7499</strain>
    </source>
</reference>
<evidence type="ECO:0000313" key="1">
    <source>
        <dbReference type="EMBL" id="NEE05075.1"/>
    </source>
</evidence>
<sequence length="184" mass="19181">MLRGNGRLGERDRFRGPNDLRSRGRCHTLLGSDRRDLLDGGILDLCGEGVQCGCLRDGGGGLTAGGGAVHDRLRRRTRLRNGLRSGYRGPGLGRDGGHLARVLTDTGPGGVARYGCTLLGNRVPALGDLGFNRPGGGVTGSGQTGLGCGHLARHRVHAQFGGVDLCGHDLLRDGDLGSLRADGR</sequence>
<feature type="non-terminal residue" evidence="1">
    <location>
        <position position="184"/>
    </location>
</feature>
<accession>A0A6G3WHT8</accession>
<protein>
    <submittedName>
        <fullName evidence="1">Uncharacterized protein</fullName>
    </submittedName>
</protein>
<dbReference type="EMBL" id="JAAGMN010000080">
    <property type="protein sequence ID" value="NEE05075.1"/>
    <property type="molecule type" value="Genomic_DNA"/>
</dbReference>
<dbReference type="AlphaFoldDB" id="A0A6G3WHT8"/>
<gene>
    <name evidence="1" type="ORF">G3M58_01345</name>
</gene>
<comment type="caution">
    <text evidence="1">The sequence shown here is derived from an EMBL/GenBank/DDBJ whole genome shotgun (WGS) entry which is preliminary data.</text>
</comment>
<name>A0A6G3WHT8_9ACTN</name>
<proteinExistence type="predicted"/>